<feature type="binding site" evidence="3">
    <location>
        <begin position="41"/>
        <end position="60"/>
    </location>
    <ligand>
        <name>NAD(+)</name>
        <dbReference type="ChEBI" id="CHEBI:57540"/>
    </ligand>
</feature>
<evidence type="ECO:0000313" key="6">
    <source>
        <dbReference type="EMBL" id="CAH0384036.1"/>
    </source>
</evidence>
<dbReference type="InterPro" id="IPR027546">
    <property type="entry name" value="Sirtuin_class_III"/>
</dbReference>
<comment type="domain">
    <text evidence="3">In contrast to class I sirtuins, class III sirtuins have only weak deacetylase activity. Difference in substrate specificity is probably due to a larger hydrophobic pocket with 2 residues (Tyr-85 and Arg-88) that bind to malonylated and succinylated substrates and define the specificity.</text>
</comment>
<comment type="function">
    <text evidence="3">NAD-dependent lysine demalonylase, desuccinylase and deglutarylase that specifically removes malonyl, succinyl and glutaryl groups on target proteins. Has weak NAD-dependent protein deacetylase activity; however this activity may not be physiologically relevant in vivo.</text>
</comment>
<feature type="binding site" evidence="3">
    <location>
        <begin position="260"/>
        <end position="262"/>
    </location>
    <ligand>
        <name>NAD(+)</name>
        <dbReference type="ChEBI" id="CHEBI:57540"/>
    </ligand>
</feature>
<dbReference type="Gene3D" id="3.40.50.1220">
    <property type="entry name" value="TPP-binding domain"/>
    <property type="match status" value="1"/>
</dbReference>
<dbReference type="EMBL" id="OU963863">
    <property type="protein sequence ID" value="CAH0384036.1"/>
    <property type="molecule type" value="Genomic_DNA"/>
</dbReference>
<keyword evidence="3" id="KW-0496">Mitochondrion</keyword>
<keyword evidence="7" id="KW-1185">Reference proteome</keyword>
<dbReference type="GO" id="GO:0005634">
    <property type="term" value="C:nucleus"/>
    <property type="evidence" value="ECO:0007669"/>
    <property type="project" value="TreeGrafter"/>
</dbReference>
<comment type="catalytic activity">
    <reaction evidence="3">
        <text>N(6)-malonyl-L-lysyl-[protein] + NAD(+) + H2O = 2''-O-malonyl-ADP-D-ribose + nicotinamide + L-lysyl-[protein]</text>
        <dbReference type="Rhea" id="RHEA:47672"/>
        <dbReference type="Rhea" id="RHEA-COMP:9752"/>
        <dbReference type="Rhea" id="RHEA-COMP:11878"/>
        <dbReference type="ChEBI" id="CHEBI:15377"/>
        <dbReference type="ChEBI" id="CHEBI:17154"/>
        <dbReference type="ChEBI" id="CHEBI:29969"/>
        <dbReference type="ChEBI" id="CHEBI:57540"/>
        <dbReference type="ChEBI" id="CHEBI:87831"/>
        <dbReference type="ChEBI" id="CHEBI:87833"/>
    </reaction>
</comment>
<evidence type="ECO:0000313" key="7">
    <source>
        <dbReference type="Proteomes" id="UP001152759"/>
    </source>
</evidence>
<dbReference type="Pfam" id="PF02146">
    <property type="entry name" value="SIR2"/>
    <property type="match status" value="1"/>
</dbReference>
<dbReference type="InterPro" id="IPR003000">
    <property type="entry name" value="Sirtuin"/>
</dbReference>
<dbReference type="HAMAP" id="MF_01121">
    <property type="entry name" value="Sirtuin_ClassIII"/>
    <property type="match status" value="1"/>
</dbReference>
<feature type="binding site" evidence="3 4">
    <location>
        <position position="197"/>
    </location>
    <ligand>
        <name>Zn(2+)</name>
        <dbReference type="ChEBI" id="CHEBI:29105"/>
    </ligand>
</feature>
<sequence length="292" mass="32266">MEHLHEASSKASLHNYSGPSTKMSKFRKFVEEAKRIVILTGAGVSAESGIPTFRGAGGFWRTYQAQDLASPKAFHRSPSLVWEFYHYRRELVLTKKPNKAHIAIANYEKALEGNPDRTLTVITQNIDNMHQAAGSKNVVELHGNLFKTKCLKCGDVAWNADSPICPALKDRGCPDPDYKNLAPIPEKDLPRCKKPKCDGLLRPFVVWFGEGLDPKVLQKVDQILQDCDCCLVIGTSSVVYPAAMFAPQLAKRGVCVGEFNIEASAATNAFQFYFEGPCSKTVPVALGFEDEE</sequence>
<keyword evidence="2 3" id="KW-0520">NAD</keyword>
<dbReference type="GO" id="GO:0070403">
    <property type="term" value="F:NAD+ binding"/>
    <property type="evidence" value="ECO:0007669"/>
    <property type="project" value="UniProtKB-UniRule"/>
</dbReference>
<dbReference type="CDD" id="cd01412">
    <property type="entry name" value="SIRT5_Af1_CobB"/>
    <property type="match status" value="1"/>
</dbReference>
<evidence type="ECO:0000256" key="4">
    <source>
        <dbReference type="PROSITE-ProRule" id="PRU00236"/>
    </source>
</evidence>
<accession>A0A9P0A4E7</accession>
<protein>
    <recommendedName>
        <fullName evidence="3">NAD-dependent protein deacylase</fullName>
        <ecNumber evidence="3">2.3.1.-</ecNumber>
    </recommendedName>
    <alternativeName>
        <fullName evidence="3">Regulatory protein SIR2 homolog 5</fullName>
    </alternativeName>
</protein>
<dbReference type="KEGG" id="btab:109032844"/>
<dbReference type="InterPro" id="IPR029035">
    <property type="entry name" value="DHS-like_NAD/FAD-binding_dom"/>
</dbReference>
<dbReference type="Gene3D" id="3.30.1600.10">
    <property type="entry name" value="SIR2/SIRT2 'Small Domain"/>
    <property type="match status" value="1"/>
</dbReference>
<feature type="binding site" evidence="3">
    <location>
        <begin position="234"/>
        <end position="236"/>
    </location>
    <ligand>
        <name>NAD(+)</name>
        <dbReference type="ChEBI" id="CHEBI:57540"/>
    </ligand>
</feature>
<feature type="binding site" evidence="3">
    <location>
        <position position="278"/>
    </location>
    <ligand>
        <name>NAD(+)</name>
        <dbReference type="ChEBI" id="CHEBI:57540"/>
    </ligand>
</feature>
<dbReference type="GO" id="GO:0005739">
    <property type="term" value="C:mitochondrion"/>
    <property type="evidence" value="ECO:0007669"/>
    <property type="project" value="UniProtKB-SubCell"/>
</dbReference>
<feature type="binding site" evidence="3">
    <location>
        <position position="85"/>
    </location>
    <ligand>
        <name>substrate</name>
    </ligand>
</feature>
<comment type="catalytic activity">
    <reaction evidence="3">
        <text>N(6)-glutaryl-L-lysyl-[protein] + NAD(+) + H2O = 2''-O-glutaryl-ADP-D-ribose + nicotinamide + L-lysyl-[protein]</text>
        <dbReference type="Rhea" id="RHEA:47664"/>
        <dbReference type="Rhea" id="RHEA-COMP:9752"/>
        <dbReference type="Rhea" id="RHEA-COMP:11875"/>
        <dbReference type="ChEBI" id="CHEBI:15377"/>
        <dbReference type="ChEBI" id="CHEBI:17154"/>
        <dbReference type="ChEBI" id="CHEBI:29969"/>
        <dbReference type="ChEBI" id="CHEBI:57540"/>
        <dbReference type="ChEBI" id="CHEBI:87828"/>
        <dbReference type="ChEBI" id="CHEBI:87829"/>
    </reaction>
</comment>
<evidence type="ECO:0000256" key="3">
    <source>
        <dbReference type="HAMAP-Rule" id="MF_03160"/>
    </source>
</evidence>
<dbReference type="GO" id="GO:0017136">
    <property type="term" value="F:histone deacetylase activity, NAD-dependent"/>
    <property type="evidence" value="ECO:0007669"/>
    <property type="project" value="TreeGrafter"/>
</dbReference>
<keyword evidence="1 3" id="KW-0808">Transferase</keyword>
<feature type="active site" description="Proton acceptor" evidence="3 4">
    <location>
        <position position="142"/>
    </location>
</feature>
<evidence type="ECO:0000256" key="1">
    <source>
        <dbReference type="ARBA" id="ARBA00022679"/>
    </source>
</evidence>
<evidence type="ECO:0000256" key="2">
    <source>
        <dbReference type="ARBA" id="ARBA00023027"/>
    </source>
</evidence>
<keyword evidence="3 4" id="KW-0862">Zinc</keyword>
<feature type="binding site" evidence="3 4">
    <location>
        <position position="150"/>
    </location>
    <ligand>
        <name>Zn(2+)</name>
        <dbReference type="ChEBI" id="CHEBI:29105"/>
    </ligand>
</feature>
<dbReference type="InterPro" id="IPR026591">
    <property type="entry name" value="Sirtuin_cat_small_dom_sf"/>
</dbReference>
<evidence type="ECO:0000259" key="5">
    <source>
        <dbReference type="PROSITE" id="PS50305"/>
    </source>
</evidence>
<dbReference type="PANTHER" id="PTHR11085:SF10">
    <property type="entry name" value="NAD-DEPENDENT PROTEIN DEACYLASE SIRTUIN-5, MITOCHONDRIAL-RELATED"/>
    <property type="match status" value="1"/>
</dbReference>
<dbReference type="PROSITE" id="PS50305">
    <property type="entry name" value="SIRTUIN"/>
    <property type="match status" value="1"/>
</dbReference>
<dbReference type="Proteomes" id="UP001152759">
    <property type="component" value="Chromosome 2"/>
</dbReference>
<comment type="cofactor">
    <cofactor evidence="3">
        <name>Zn(2+)</name>
        <dbReference type="ChEBI" id="CHEBI:29105"/>
    </cofactor>
    <text evidence="3">Binds 1 zinc ion per subunit.</text>
</comment>
<comment type="similarity">
    <text evidence="3">Belongs to the sirtuin family. Class III subfamily.</text>
</comment>
<dbReference type="EC" id="2.3.1.-" evidence="3"/>
<feature type="binding site" evidence="3">
    <location>
        <begin position="124"/>
        <end position="127"/>
    </location>
    <ligand>
        <name>NAD(+)</name>
        <dbReference type="ChEBI" id="CHEBI:57540"/>
    </ligand>
</feature>
<proteinExistence type="inferred from homology"/>
<dbReference type="GO" id="GO:0036055">
    <property type="term" value="F:protein-succinyllysine desuccinylase activity"/>
    <property type="evidence" value="ECO:0007669"/>
    <property type="project" value="UniProtKB-UniRule"/>
</dbReference>
<organism evidence="6 7">
    <name type="scientific">Bemisia tabaci</name>
    <name type="common">Sweetpotato whitefly</name>
    <name type="synonym">Aleurodes tabaci</name>
    <dbReference type="NCBI Taxonomy" id="7038"/>
    <lineage>
        <taxon>Eukaryota</taxon>
        <taxon>Metazoa</taxon>
        <taxon>Ecdysozoa</taxon>
        <taxon>Arthropoda</taxon>
        <taxon>Hexapoda</taxon>
        <taxon>Insecta</taxon>
        <taxon>Pterygota</taxon>
        <taxon>Neoptera</taxon>
        <taxon>Paraneoptera</taxon>
        <taxon>Hemiptera</taxon>
        <taxon>Sternorrhyncha</taxon>
        <taxon>Aleyrodoidea</taxon>
        <taxon>Aleyrodidae</taxon>
        <taxon>Aleyrodinae</taxon>
        <taxon>Bemisia</taxon>
    </lineage>
</organism>
<reference evidence="6" key="1">
    <citation type="submission" date="2021-12" db="EMBL/GenBank/DDBJ databases">
        <authorList>
            <person name="King R."/>
        </authorList>
    </citation>
    <scope>NUCLEOTIDE SEQUENCE</scope>
</reference>
<dbReference type="InterPro" id="IPR026590">
    <property type="entry name" value="Ssirtuin_cat_dom"/>
</dbReference>
<feature type="domain" description="Deacetylase sirtuin-type" evidence="5">
    <location>
        <begin position="16"/>
        <end position="292"/>
    </location>
</feature>
<dbReference type="AlphaFoldDB" id="A0A9P0A4E7"/>
<dbReference type="GO" id="GO:0008270">
    <property type="term" value="F:zinc ion binding"/>
    <property type="evidence" value="ECO:0007669"/>
    <property type="project" value="UniProtKB-UniRule"/>
</dbReference>
<keyword evidence="3 4" id="KW-0479">Metal-binding</keyword>
<name>A0A9P0A4E7_BEMTA</name>
<comment type="subcellular location">
    <subcellularLocation>
        <location evidence="3">Mitochondrion</location>
    </subcellularLocation>
</comment>
<dbReference type="GO" id="GO:0036054">
    <property type="term" value="F:protein-malonyllysine demalonylase activity"/>
    <property type="evidence" value="ECO:0007669"/>
    <property type="project" value="UniProtKB-UniRule"/>
</dbReference>
<feature type="binding site" evidence="3">
    <location>
        <position position="88"/>
    </location>
    <ligand>
        <name>substrate</name>
    </ligand>
</feature>
<dbReference type="SUPFAM" id="SSF52467">
    <property type="entry name" value="DHS-like NAD/FAD-binding domain"/>
    <property type="match status" value="1"/>
</dbReference>
<dbReference type="PANTHER" id="PTHR11085">
    <property type="entry name" value="NAD-DEPENDENT PROTEIN DEACYLASE SIRTUIN-5, MITOCHONDRIAL-RELATED"/>
    <property type="match status" value="1"/>
</dbReference>
<feature type="binding site" evidence="3 4">
    <location>
        <position position="153"/>
    </location>
    <ligand>
        <name>Zn(2+)</name>
        <dbReference type="ChEBI" id="CHEBI:29105"/>
    </ligand>
</feature>
<feature type="binding site" evidence="3 4">
    <location>
        <position position="192"/>
    </location>
    <ligand>
        <name>Zn(2+)</name>
        <dbReference type="ChEBI" id="CHEBI:29105"/>
    </ligand>
</feature>
<dbReference type="InterPro" id="IPR050134">
    <property type="entry name" value="NAD-dep_sirtuin_deacylases"/>
</dbReference>
<comment type="catalytic activity">
    <reaction evidence="3">
        <text>N(6)-succinyl-L-lysyl-[protein] + NAD(+) + H2O = 2''-O-succinyl-ADP-D-ribose + nicotinamide + L-lysyl-[protein]</text>
        <dbReference type="Rhea" id="RHEA:47668"/>
        <dbReference type="Rhea" id="RHEA-COMP:9752"/>
        <dbReference type="Rhea" id="RHEA-COMP:11877"/>
        <dbReference type="ChEBI" id="CHEBI:15377"/>
        <dbReference type="ChEBI" id="CHEBI:17154"/>
        <dbReference type="ChEBI" id="CHEBI:29969"/>
        <dbReference type="ChEBI" id="CHEBI:57540"/>
        <dbReference type="ChEBI" id="CHEBI:87830"/>
        <dbReference type="ChEBI" id="CHEBI:87832"/>
    </reaction>
</comment>
<gene>
    <name evidence="6" type="ORF">BEMITA_LOCUS3415</name>
</gene>